<feature type="site" description="Activates thiol group during catalysis" evidence="6">
    <location>
        <position position="177"/>
    </location>
</feature>
<dbReference type="SUPFAM" id="SSF51735">
    <property type="entry name" value="NAD(P)-binding Rossmann-fold domains"/>
    <property type="match status" value="1"/>
</dbReference>
<feature type="binding site" evidence="5">
    <location>
        <position position="32"/>
    </location>
    <ligand>
        <name>NAD(+)</name>
        <dbReference type="ChEBI" id="CHEBI:57540"/>
    </ligand>
</feature>
<dbReference type="Gene3D" id="3.30.360.10">
    <property type="entry name" value="Dihydrodipicolinate Reductase, domain 2"/>
    <property type="match status" value="1"/>
</dbReference>
<evidence type="ECO:0000313" key="10">
    <source>
        <dbReference type="EMBL" id="MBI2465984.1"/>
    </source>
</evidence>
<evidence type="ECO:0000259" key="8">
    <source>
        <dbReference type="SMART" id="SM00846"/>
    </source>
</evidence>
<dbReference type="CDD" id="cd18126">
    <property type="entry name" value="GAPDH_I_C"/>
    <property type="match status" value="1"/>
</dbReference>
<dbReference type="GO" id="GO:0016620">
    <property type="term" value="F:oxidoreductase activity, acting on the aldehyde or oxo group of donors, NAD or NADP as acceptor"/>
    <property type="evidence" value="ECO:0007669"/>
    <property type="project" value="InterPro"/>
</dbReference>
<dbReference type="CDD" id="cd05214">
    <property type="entry name" value="GAPDH_I_N"/>
    <property type="match status" value="1"/>
</dbReference>
<dbReference type="SUPFAM" id="SSF55347">
    <property type="entry name" value="Glyceraldehyde-3-phosphate dehydrogenase-like, C-terminal domain"/>
    <property type="match status" value="1"/>
</dbReference>
<feature type="binding site" evidence="5">
    <location>
        <begin position="10"/>
        <end position="11"/>
    </location>
    <ligand>
        <name>NAD(+)</name>
        <dbReference type="ChEBI" id="CHEBI:57540"/>
    </ligand>
</feature>
<accession>A0A931YDQ7</accession>
<comment type="similarity">
    <text evidence="1 7">Belongs to the glyceraldehyde-3-phosphate dehydrogenase family.</text>
</comment>
<dbReference type="GO" id="GO:0051287">
    <property type="term" value="F:NAD binding"/>
    <property type="evidence" value="ECO:0007669"/>
    <property type="project" value="InterPro"/>
</dbReference>
<dbReference type="SMART" id="SM00846">
    <property type="entry name" value="Gp_dh_N"/>
    <property type="match status" value="1"/>
</dbReference>
<reference evidence="10" key="1">
    <citation type="submission" date="2020-07" db="EMBL/GenBank/DDBJ databases">
        <title>Huge and variable diversity of episymbiotic CPR bacteria and DPANN archaea in groundwater ecosystems.</title>
        <authorList>
            <person name="He C.Y."/>
            <person name="Keren R."/>
            <person name="Whittaker M."/>
            <person name="Farag I.F."/>
            <person name="Doudna J."/>
            <person name="Cate J.H.D."/>
            <person name="Banfield J.F."/>
        </authorList>
    </citation>
    <scope>NUCLEOTIDE SEQUENCE</scope>
    <source>
        <strain evidence="9">NC_groundwater_191_Ag_S-0.1um_45_8</strain>
        <strain evidence="10">NC_groundwater_418_Ag_B-0.1um_45_10</strain>
    </source>
</reference>
<evidence type="ECO:0000256" key="1">
    <source>
        <dbReference type="ARBA" id="ARBA00007406"/>
    </source>
</evidence>
<protein>
    <submittedName>
        <fullName evidence="10">Type I glyceraldehyde-3-phosphate dehydrogenase</fullName>
    </submittedName>
</protein>
<dbReference type="InterPro" id="IPR020828">
    <property type="entry name" value="GlycerAld_3-P_DH_NAD(P)-bd"/>
</dbReference>
<keyword evidence="5" id="KW-0547">Nucleotide-binding</keyword>
<dbReference type="Gene3D" id="3.40.50.720">
    <property type="entry name" value="NAD(P)-binding Rossmann-like Domain"/>
    <property type="match status" value="1"/>
</dbReference>
<dbReference type="InterPro" id="IPR020829">
    <property type="entry name" value="GlycerAld_3-P_DH_cat"/>
</dbReference>
<evidence type="ECO:0000313" key="9">
    <source>
        <dbReference type="EMBL" id="MBI2052438.1"/>
    </source>
</evidence>
<dbReference type="EMBL" id="JACOYY010000063">
    <property type="protein sequence ID" value="MBI2052438.1"/>
    <property type="molecule type" value="Genomic_DNA"/>
</dbReference>
<dbReference type="Proteomes" id="UP000786662">
    <property type="component" value="Unassembled WGS sequence"/>
</dbReference>
<dbReference type="FunFam" id="3.40.50.720:FF:000001">
    <property type="entry name" value="Glyceraldehyde-3-phosphate dehydrogenase"/>
    <property type="match status" value="1"/>
</dbReference>
<evidence type="ECO:0000313" key="11">
    <source>
        <dbReference type="Proteomes" id="UP000709672"/>
    </source>
</evidence>
<feature type="binding site" evidence="4">
    <location>
        <position position="180"/>
    </location>
    <ligand>
        <name>D-glyceraldehyde 3-phosphate</name>
        <dbReference type="ChEBI" id="CHEBI:59776"/>
    </ligand>
</feature>
<dbReference type="PRINTS" id="PR00078">
    <property type="entry name" value="G3PDHDRGNASE"/>
</dbReference>
<evidence type="ECO:0000256" key="7">
    <source>
        <dbReference type="RuleBase" id="RU000397"/>
    </source>
</evidence>
<evidence type="ECO:0000256" key="6">
    <source>
        <dbReference type="PIRSR" id="PIRSR000149-4"/>
    </source>
</evidence>
<dbReference type="FunFam" id="3.30.360.10:FF:000002">
    <property type="entry name" value="Glyceraldehyde-3-phosphate dehydrogenase"/>
    <property type="match status" value="1"/>
</dbReference>
<evidence type="ECO:0000256" key="2">
    <source>
        <dbReference type="ARBA" id="ARBA00023002"/>
    </source>
</evidence>
<feature type="domain" description="Glyceraldehyde 3-phosphate dehydrogenase NAD(P) binding" evidence="8">
    <location>
        <begin position="1"/>
        <end position="150"/>
    </location>
</feature>
<feature type="binding site" evidence="4">
    <location>
        <begin position="149"/>
        <end position="151"/>
    </location>
    <ligand>
        <name>D-glyceraldehyde 3-phosphate</name>
        <dbReference type="ChEBI" id="CHEBI:59776"/>
    </ligand>
</feature>
<dbReference type="InterPro" id="IPR036291">
    <property type="entry name" value="NAD(P)-bd_dom_sf"/>
</dbReference>
<dbReference type="PANTHER" id="PTHR43148">
    <property type="entry name" value="GLYCERALDEHYDE-3-PHOSPHATE DEHYDROGENASE 2"/>
    <property type="match status" value="1"/>
</dbReference>
<dbReference type="Proteomes" id="UP000709672">
    <property type="component" value="Unassembled WGS sequence"/>
</dbReference>
<sequence>MRIAINGFGRIGRIFFRQAFNQSGIDIVAVNDLGDVENLAYLLRRDTVYGEYEKPVEFRKGYLVVDSQNIFVYSEKDPARLPWKDLNVDVVVESSGAFTSYSKAKAHLDAGAKRVVITAPADADTPHILPGANNDKITAGLSKITSDASCTTNAVVPVLNILQANPGVKKAMLNTVHGYTASQSLVDGPAKKDFLRGRAAAQNIVPSHTGAAKAVVWSQPWLKDMFETVAIRVPVITGSLADLTFLAGRKTSVEEVNDILRRAAKHPKWRGIFTVSEEPLVSSDIIKNPHASIADLTHTKVVGGDLVKVLAWYDNEWGYCGSLLKHVLSLKELL</sequence>
<proteinExistence type="inferred from homology"/>
<name>A0A931YDQ7_9BACT</name>
<evidence type="ECO:0000256" key="3">
    <source>
        <dbReference type="PIRSR" id="PIRSR000149-1"/>
    </source>
</evidence>
<dbReference type="Pfam" id="PF02800">
    <property type="entry name" value="Gp_dh_C"/>
    <property type="match status" value="1"/>
</dbReference>
<evidence type="ECO:0000256" key="5">
    <source>
        <dbReference type="PIRSR" id="PIRSR000149-3"/>
    </source>
</evidence>
<keyword evidence="2" id="KW-0560">Oxidoreductase</keyword>
<dbReference type="AlphaFoldDB" id="A0A931YDQ7"/>
<evidence type="ECO:0000256" key="4">
    <source>
        <dbReference type="PIRSR" id="PIRSR000149-2"/>
    </source>
</evidence>
<organism evidence="10 11">
    <name type="scientific">Candidatus Sungiibacteriota bacterium</name>
    <dbReference type="NCBI Taxonomy" id="2750080"/>
    <lineage>
        <taxon>Bacteria</taxon>
        <taxon>Candidatus Sungiibacteriota</taxon>
    </lineage>
</organism>
<dbReference type="PIRSF" id="PIRSF000149">
    <property type="entry name" value="GAP_DH"/>
    <property type="match status" value="1"/>
</dbReference>
<keyword evidence="5" id="KW-0520">NAD</keyword>
<feature type="active site" description="Nucleophile" evidence="3">
    <location>
        <position position="150"/>
    </location>
</feature>
<feature type="binding site" evidence="4">
    <location>
        <position position="232"/>
    </location>
    <ligand>
        <name>D-glyceraldehyde 3-phosphate</name>
        <dbReference type="ChEBI" id="CHEBI:59776"/>
    </ligand>
</feature>
<feature type="binding site" evidence="5">
    <location>
        <position position="315"/>
    </location>
    <ligand>
        <name>NAD(+)</name>
        <dbReference type="ChEBI" id="CHEBI:57540"/>
    </ligand>
</feature>
<comment type="caution">
    <text evidence="10">The sequence shown here is derived from an EMBL/GenBank/DDBJ whole genome shotgun (WGS) entry which is preliminary data.</text>
</comment>
<gene>
    <name evidence="9" type="ORF">HYT38_02040</name>
    <name evidence="10" type="ORF">HYV66_02005</name>
</gene>
<dbReference type="EMBL" id="JACPHQ010000023">
    <property type="protein sequence ID" value="MBI2465984.1"/>
    <property type="molecule type" value="Genomic_DNA"/>
</dbReference>
<feature type="binding site" evidence="4">
    <location>
        <begin position="209"/>
        <end position="210"/>
    </location>
    <ligand>
        <name>D-glyceraldehyde 3-phosphate</name>
        <dbReference type="ChEBI" id="CHEBI:59776"/>
    </ligand>
</feature>
<dbReference type="InterPro" id="IPR020831">
    <property type="entry name" value="GlycerAld/Erythrose_P_DH"/>
</dbReference>
<feature type="binding site" evidence="5">
    <location>
        <position position="118"/>
    </location>
    <ligand>
        <name>NAD(+)</name>
        <dbReference type="ChEBI" id="CHEBI:57540"/>
    </ligand>
</feature>
<dbReference type="Pfam" id="PF00044">
    <property type="entry name" value="Gp_dh_N"/>
    <property type="match status" value="1"/>
</dbReference>